<sequence>MVGKHNLYWPIPNAAITKNIKGKLRQNVGYEGYDPTVPVFETWEEAVADEDKVD</sequence>
<evidence type="ECO:0000313" key="1">
    <source>
        <dbReference type="EMBL" id="KAB4113672.1"/>
    </source>
</evidence>
<evidence type="ECO:0000313" key="2">
    <source>
        <dbReference type="Proteomes" id="UP000434462"/>
    </source>
</evidence>
<name>A0A6I0JEK8_BACUN</name>
<proteinExistence type="predicted"/>
<protein>
    <submittedName>
        <fullName evidence="1">RagB/SusD family nutrient uptake outer membrane protein</fullName>
    </submittedName>
</protein>
<accession>A0A6I0JEK8</accession>
<comment type="caution">
    <text evidence="1">The sequence shown here is derived from an EMBL/GenBank/DDBJ whole genome shotgun (WGS) entry which is preliminary data.</text>
</comment>
<dbReference type="AlphaFoldDB" id="A0A6I0JEK8"/>
<dbReference type="EMBL" id="WCUR01000065">
    <property type="protein sequence ID" value="KAB4113672.1"/>
    <property type="molecule type" value="Genomic_DNA"/>
</dbReference>
<organism evidence="1 2">
    <name type="scientific">Bacteroides uniformis</name>
    <dbReference type="NCBI Taxonomy" id="820"/>
    <lineage>
        <taxon>Bacteria</taxon>
        <taxon>Pseudomonadati</taxon>
        <taxon>Bacteroidota</taxon>
        <taxon>Bacteroidia</taxon>
        <taxon>Bacteroidales</taxon>
        <taxon>Bacteroidaceae</taxon>
        <taxon>Bacteroides</taxon>
    </lineage>
</organism>
<reference evidence="1 2" key="1">
    <citation type="journal article" date="2019" name="Nat. Med.">
        <title>A library of human gut bacterial isolates paired with longitudinal multiomics data enables mechanistic microbiome research.</title>
        <authorList>
            <person name="Poyet M."/>
            <person name="Groussin M."/>
            <person name="Gibbons S.M."/>
            <person name="Avila-Pacheco J."/>
            <person name="Jiang X."/>
            <person name="Kearney S.M."/>
            <person name="Perrotta A.R."/>
            <person name="Berdy B."/>
            <person name="Zhao S."/>
            <person name="Lieberman T.D."/>
            <person name="Swanson P.K."/>
            <person name="Smith M."/>
            <person name="Roesemann S."/>
            <person name="Alexander J.E."/>
            <person name="Rich S.A."/>
            <person name="Livny J."/>
            <person name="Vlamakis H."/>
            <person name="Clish C."/>
            <person name="Bullock K."/>
            <person name="Deik A."/>
            <person name="Scott J."/>
            <person name="Pierce K.A."/>
            <person name="Xavier R.J."/>
            <person name="Alm E.J."/>
        </authorList>
    </citation>
    <scope>NUCLEOTIDE SEQUENCE [LARGE SCALE GENOMIC DNA]</scope>
    <source>
        <strain evidence="1 2">BIOML-A38</strain>
    </source>
</reference>
<dbReference type="Proteomes" id="UP000434462">
    <property type="component" value="Unassembled WGS sequence"/>
</dbReference>
<gene>
    <name evidence="1" type="ORF">GAQ72_15590</name>
</gene>